<protein>
    <submittedName>
        <fullName evidence="1">Uncharacterized protein</fullName>
    </submittedName>
</protein>
<sequence>MSSTVDLCSLKKGFVVDGDLVKRGRWREETGSEDKVCSCASSVDLYDLQRKCRPDEIFDLPTAVKQYRPLRPSSLRSDEPPAPASDINVASCSYSTARSLRSQWFASTFHLAELRPRGFQAVHGLPFTFVFDFKGLTSTVQHYSRRKVDLELIDWRRVSGDDEVIDDGTVNGENLWLFTRSFVIDDEDTSTQFRLSPPCCLSVMRSIVKDHQQFAAASQNARYVFRATFLRIVRSTILQKLHSLLGGYILAELSQTFLVLQFDMRCNAEKLLPIISLEVGRASVGHSRHQRWHLFTSIRSSKFWRYKSFYISLLFIRASG</sequence>
<evidence type="ECO:0000313" key="2">
    <source>
        <dbReference type="Proteomes" id="UP000053477"/>
    </source>
</evidence>
<proteinExistence type="predicted"/>
<name>A0A0H2QZ45_9AGAM</name>
<gene>
    <name evidence="1" type="ORF">SCHPADRAFT_947861</name>
</gene>
<dbReference type="EMBL" id="KQ086634">
    <property type="protein sequence ID" value="KLO04237.1"/>
    <property type="molecule type" value="Genomic_DNA"/>
</dbReference>
<dbReference type="Proteomes" id="UP000053477">
    <property type="component" value="Unassembled WGS sequence"/>
</dbReference>
<keyword evidence="2" id="KW-1185">Reference proteome</keyword>
<reference evidence="1 2" key="1">
    <citation type="submission" date="2015-04" db="EMBL/GenBank/DDBJ databases">
        <title>Complete genome sequence of Schizopora paradoxa KUC8140, a cosmopolitan wood degrader in East Asia.</title>
        <authorList>
            <consortium name="DOE Joint Genome Institute"/>
            <person name="Min B."/>
            <person name="Park H."/>
            <person name="Jang Y."/>
            <person name="Kim J.-J."/>
            <person name="Kim K.H."/>
            <person name="Pangilinan J."/>
            <person name="Lipzen A."/>
            <person name="Riley R."/>
            <person name="Grigoriev I.V."/>
            <person name="Spatafora J.W."/>
            <person name="Choi I.-G."/>
        </authorList>
    </citation>
    <scope>NUCLEOTIDE SEQUENCE [LARGE SCALE GENOMIC DNA]</scope>
    <source>
        <strain evidence="1 2">KUC8140</strain>
    </source>
</reference>
<organism evidence="1 2">
    <name type="scientific">Schizopora paradoxa</name>
    <dbReference type="NCBI Taxonomy" id="27342"/>
    <lineage>
        <taxon>Eukaryota</taxon>
        <taxon>Fungi</taxon>
        <taxon>Dikarya</taxon>
        <taxon>Basidiomycota</taxon>
        <taxon>Agaricomycotina</taxon>
        <taxon>Agaricomycetes</taxon>
        <taxon>Hymenochaetales</taxon>
        <taxon>Schizoporaceae</taxon>
        <taxon>Schizopora</taxon>
    </lineage>
</organism>
<accession>A0A0H2QZ45</accession>
<evidence type="ECO:0000313" key="1">
    <source>
        <dbReference type="EMBL" id="KLO04237.1"/>
    </source>
</evidence>
<dbReference type="InParanoid" id="A0A0H2QZ45"/>
<dbReference type="AlphaFoldDB" id="A0A0H2QZ45"/>